<sequence length="503" mass="56752">MRKLIIAAFCFLLLGTVLSACSGKTDKTVAKHEISVRIAADPDFLDPHKAQASLTFMMMLNIYEGLVNPMPDGGVTPAVAKKYSVSKDGLTYTFTLRDGIKFHNGDPVTVDDVKYSFDRLMGTTTGKPLSSKFVNVASIETPDEKTVVMKLKTPDSTFLTRLTANDAAILSKKNDAKQNDHPIGTGPFKFVKYAPQNNLIVEKFKDYWRKGVPYFDKVTFVFQEDDQAAYLSLEGGDLQLASIPASKVSEAEGKYTLIHQNTNAVFLLGFNEKKKPFNDRRIRQAINDAINKDDIIQATFSGRATKIGSNMSPAMGSYYKKGLEDYYKTDLNKAKSLLAEAGFKDGFSTTLTVSSHNKMYADAAQVVKEELKPLGINVKINVVEWAKWLENVYKNRDYEMTMIDFTGYLSPYQILERYRTDASGNLMNYSNPEYDTLMKDVLLEQDKDKQIQMYRRAQEILTKDAAAVYIADYQSTWAMDKKYTGMTPYPIFYLDMSRIKPKE</sequence>
<evidence type="ECO:0000313" key="7">
    <source>
        <dbReference type="EMBL" id="MFC4619444.1"/>
    </source>
</evidence>
<dbReference type="Proteomes" id="UP001596022">
    <property type="component" value="Unassembled WGS sequence"/>
</dbReference>
<gene>
    <name evidence="7" type="ORF">ACFO4N_12050</name>
</gene>
<dbReference type="PANTHER" id="PTHR30290">
    <property type="entry name" value="PERIPLASMIC BINDING COMPONENT OF ABC TRANSPORTER"/>
    <property type="match status" value="1"/>
</dbReference>
<evidence type="ECO:0000256" key="2">
    <source>
        <dbReference type="ARBA" id="ARBA00005695"/>
    </source>
</evidence>
<feature type="chain" id="PRO_5045220232" evidence="5">
    <location>
        <begin position="20"/>
        <end position="503"/>
    </location>
</feature>
<dbReference type="InterPro" id="IPR030678">
    <property type="entry name" value="Peptide/Ni-bd"/>
</dbReference>
<dbReference type="SUPFAM" id="SSF53850">
    <property type="entry name" value="Periplasmic binding protein-like II"/>
    <property type="match status" value="1"/>
</dbReference>
<dbReference type="InterPro" id="IPR000914">
    <property type="entry name" value="SBP_5_dom"/>
</dbReference>
<comment type="caution">
    <text evidence="7">The sequence shown here is derived from an EMBL/GenBank/DDBJ whole genome shotgun (WGS) entry which is preliminary data.</text>
</comment>
<feature type="signal peptide" evidence="5">
    <location>
        <begin position="1"/>
        <end position="19"/>
    </location>
</feature>
<dbReference type="InterPro" id="IPR023765">
    <property type="entry name" value="SBP_5_CS"/>
</dbReference>
<evidence type="ECO:0000256" key="5">
    <source>
        <dbReference type="SAM" id="SignalP"/>
    </source>
</evidence>
<dbReference type="PROSITE" id="PS51257">
    <property type="entry name" value="PROKAR_LIPOPROTEIN"/>
    <property type="match status" value="1"/>
</dbReference>
<proteinExistence type="inferred from homology"/>
<feature type="domain" description="Solute-binding protein family 5" evidence="6">
    <location>
        <begin position="75"/>
        <end position="421"/>
    </location>
</feature>
<dbReference type="PANTHER" id="PTHR30290:SF9">
    <property type="entry name" value="OLIGOPEPTIDE-BINDING PROTEIN APPA"/>
    <property type="match status" value="1"/>
</dbReference>
<dbReference type="Gene3D" id="3.10.105.10">
    <property type="entry name" value="Dipeptide-binding Protein, Domain 3"/>
    <property type="match status" value="1"/>
</dbReference>
<comment type="similarity">
    <text evidence="2">Belongs to the bacterial solute-binding protein 5 family.</text>
</comment>
<evidence type="ECO:0000313" key="8">
    <source>
        <dbReference type="Proteomes" id="UP001596022"/>
    </source>
</evidence>
<evidence type="ECO:0000256" key="4">
    <source>
        <dbReference type="ARBA" id="ARBA00022729"/>
    </source>
</evidence>
<dbReference type="Gene3D" id="3.40.190.10">
    <property type="entry name" value="Periplasmic binding protein-like II"/>
    <property type="match status" value="1"/>
</dbReference>
<evidence type="ECO:0000256" key="1">
    <source>
        <dbReference type="ARBA" id="ARBA00004193"/>
    </source>
</evidence>
<name>A0ABV9GQI6_9BACL</name>
<dbReference type="InterPro" id="IPR039424">
    <property type="entry name" value="SBP_5"/>
</dbReference>
<dbReference type="Pfam" id="PF00496">
    <property type="entry name" value="SBP_bac_5"/>
    <property type="match status" value="1"/>
</dbReference>
<accession>A0ABV9GQI6</accession>
<dbReference type="PROSITE" id="PS01040">
    <property type="entry name" value="SBP_BACTERIAL_5"/>
    <property type="match status" value="1"/>
</dbReference>
<reference evidence="8" key="1">
    <citation type="journal article" date="2019" name="Int. J. Syst. Evol. Microbiol.">
        <title>The Global Catalogue of Microorganisms (GCM) 10K type strain sequencing project: providing services to taxonomists for standard genome sequencing and annotation.</title>
        <authorList>
            <consortium name="The Broad Institute Genomics Platform"/>
            <consortium name="The Broad Institute Genome Sequencing Center for Infectious Disease"/>
            <person name="Wu L."/>
            <person name="Ma J."/>
        </authorList>
    </citation>
    <scope>NUCLEOTIDE SEQUENCE [LARGE SCALE GENOMIC DNA]</scope>
    <source>
        <strain evidence="8">CGMCC 1.16306</strain>
    </source>
</reference>
<dbReference type="EMBL" id="JBHSFW010000008">
    <property type="protein sequence ID" value="MFC4619444.1"/>
    <property type="molecule type" value="Genomic_DNA"/>
</dbReference>
<keyword evidence="4 5" id="KW-0732">Signal</keyword>
<evidence type="ECO:0000256" key="3">
    <source>
        <dbReference type="ARBA" id="ARBA00022448"/>
    </source>
</evidence>
<protein>
    <submittedName>
        <fullName evidence="7">ABC transporter substrate-binding protein</fullName>
    </submittedName>
</protein>
<organism evidence="7 8">
    <name type="scientific">Camelliibacillus cellulosilyticus</name>
    <dbReference type="NCBI Taxonomy" id="2174486"/>
    <lineage>
        <taxon>Bacteria</taxon>
        <taxon>Bacillati</taxon>
        <taxon>Bacillota</taxon>
        <taxon>Bacilli</taxon>
        <taxon>Bacillales</taxon>
        <taxon>Sporolactobacillaceae</taxon>
        <taxon>Camelliibacillus</taxon>
    </lineage>
</organism>
<evidence type="ECO:0000259" key="6">
    <source>
        <dbReference type="Pfam" id="PF00496"/>
    </source>
</evidence>
<keyword evidence="3" id="KW-0813">Transport</keyword>
<dbReference type="PIRSF" id="PIRSF002741">
    <property type="entry name" value="MppA"/>
    <property type="match status" value="1"/>
</dbReference>
<dbReference type="Gene3D" id="3.90.76.10">
    <property type="entry name" value="Dipeptide-binding Protein, Domain 1"/>
    <property type="match status" value="1"/>
</dbReference>
<comment type="subcellular location">
    <subcellularLocation>
        <location evidence="1">Cell membrane</location>
        <topology evidence="1">Lipid-anchor</topology>
    </subcellularLocation>
</comment>
<keyword evidence="8" id="KW-1185">Reference proteome</keyword>
<dbReference type="RefSeq" id="WP_376846537.1">
    <property type="nucleotide sequence ID" value="NZ_JBHSFW010000008.1"/>
</dbReference>